<gene>
    <name evidence="2" type="ORF">C7450_101195</name>
</gene>
<feature type="signal peptide" evidence="1">
    <location>
        <begin position="1"/>
        <end position="27"/>
    </location>
</feature>
<dbReference type="EMBL" id="QJJK01000001">
    <property type="protein sequence ID" value="PXW64440.1"/>
    <property type="molecule type" value="Genomic_DNA"/>
</dbReference>
<keyword evidence="3" id="KW-1185">Reference proteome</keyword>
<organism evidence="2 3">
    <name type="scientific">Chelatococcus asaccharovorans</name>
    <dbReference type="NCBI Taxonomy" id="28210"/>
    <lineage>
        <taxon>Bacteria</taxon>
        <taxon>Pseudomonadati</taxon>
        <taxon>Pseudomonadota</taxon>
        <taxon>Alphaproteobacteria</taxon>
        <taxon>Hyphomicrobiales</taxon>
        <taxon>Chelatococcaceae</taxon>
        <taxon>Chelatococcus</taxon>
    </lineage>
</organism>
<name>A0A2V3UI59_9HYPH</name>
<reference evidence="2 3" key="1">
    <citation type="submission" date="2018-05" db="EMBL/GenBank/DDBJ databases">
        <title>Genomic Encyclopedia of Type Strains, Phase IV (KMG-IV): sequencing the most valuable type-strain genomes for metagenomic binning, comparative biology and taxonomic classification.</title>
        <authorList>
            <person name="Goeker M."/>
        </authorList>
    </citation>
    <scope>NUCLEOTIDE SEQUENCE [LARGE SCALE GENOMIC DNA]</scope>
    <source>
        <strain evidence="2 3">DSM 6462</strain>
    </source>
</reference>
<proteinExistence type="predicted"/>
<accession>A0A2V3UI59</accession>
<evidence type="ECO:0000313" key="3">
    <source>
        <dbReference type="Proteomes" id="UP000248021"/>
    </source>
</evidence>
<keyword evidence="1" id="KW-0732">Signal</keyword>
<dbReference type="AlphaFoldDB" id="A0A2V3UI59"/>
<protein>
    <submittedName>
        <fullName evidence="2">Uncharacterized protein</fullName>
    </submittedName>
</protein>
<comment type="caution">
    <text evidence="2">The sequence shown here is derived from an EMBL/GenBank/DDBJ whole genome shotgun (WGS) entry which is preliminary data.</text>
</comment>
<evidence type="ECO:0000313" key="2">
    <source>
        <dbReference type="EMBL" id="PXW64440.1"/>
    </source>
</evidence>
<sequence length="273" mass="28971">MDEETTHMFIKLAMATLVATAATVVVADTAPASEGNNAVTLSHLDGRPAETGIENVNRVLRQIGVHIGAIPIPPDARPVLEASRTRAISDDETKLIGALFAMHRGQLLEVVSAAGRQPEAHRGGYLSTSEIGDAPYPKIFDMKAIPPDILPAVQAKYAKLHVNTSDDGFGIDEVMTVVSGGPWTWFFRLTSGEIVKLSVGPVDGSGNALRLSYSGLVPHAAFLSAPSGLTVAHAHGPQHFVMRYDDPSVAGADVLGTNPWIDFTADRPKLVKP</sequence>
<evidence type="ECO:0000256" key="1">
    <source>
        <dbReference type="SAM" id="SignalP"/>
    </source>
</evidence>
<dbReference type="RefSeq" id="WP_210206334.1">
    <property type="nucleotide sequence ID" value="NZ_QJJK01000001.1"/>
</dbReference>
<dbReference type="Proteomes" id="UP000248021">
    <property type="component" value="Unassembled WGS sequence"/>
</dbReference>
<feature type="chain" id="PRO_5016001105" evidence="1">
    <location>
        <begin position="28"/>
        <end position="273"/>
    </location>
</feature>